<protein>
    <submittedName>
        <fullName evidence="1 3">Uncharacterized protein</fullName>
    </submittedName>
</protein>
<evidence type="ECO:0000313" key="2">
    <source>
        <dbReference type="Proteomes" id="UP000278627"/>
    </source>
</evidence>
<dbReference type="EMBL" id="UZAD01013193">
    <property type="protein sequence ID" value="VDN91790.1"/>
    <property type="molecule type" value="Genomic_DNA"/>
</dbReference>
<organism evidence="3">
    <name type="scientific">Brugia pahangi</name>
    <name type="common">Filarial nematode worm</name>
    <dbReference type="NCBI Taxonomy" id="6280"/>
    <lineage>
        <taxon>Eukaryota</taxon>
        <taxon>Metazoa</taxon>
        <taxon>Ecdysozoa</taxon>
        <taxon>Nematoda</taxon>
        <taxon>Chromadorea</taxon>
        <taxon>Rhabditida</taxon>
        <taxon>Spirurina</taxon>
        <taxon>Spiruromorpha</taxon>
        <taxon>Filarioidea</taxon>
        <taxon>Onchocercidae</taxon>
        <taxon>Brugia</taxon>
    </lineage>
</organism>
<dbReference type="Proteomes" id="UP000278627">
    <property type="component" value="Unassembled WGS sequence"/>
</dbReference>
<gene>
    <name evidence="1" type="ORF">BPAG_LOCUS10604</name>
</gene>
<sequence>MNIQSPDPTLSNHERLEINETKDRLIDEKILRLQMCIDSIEALNKKWIECAQKSKTKKEDEENYAQIATGEQNMFILKHEAKEAIITLTMYKKEINNEIKQITSKPPITDSTSYRNINLPQLFLSTFDGEPRQWREFWNGFNAAVHSQDIPQSQKMNYLISGTALQWYSTTMSKRL</sequence>
<dbReference type="AlphaFoldDB" id="A0A0N4TPZ5"/>
<accession>A0A0N4TPZ5</accession>
<dbReference type="WBParaSite" id="BPAG_0001064201-mRNA-1">
    <property type="protein sequence ID" value="BPAG_0001064201-mRNA-1"/>
    <property type="gene ID" value="BPAG_0001064201"/>
</dbReference>
<name>A0A0N4TPZ5_BRUPA</name>
<dbReference type="InterPro" id="IPR005312">
    <property type="entry name" value="DUF1759"/>
</dbReference>
<dbReference type="Pfam" id="PF03564">
    <property type="entry name" value="DUF1759"/>
    <property type="match status" value="1"/>
</dbReference>
<evidence type="ECO:0000313" key="1">
    <source>
        <dbReference type="EMBL" id="VDN91790.1"/>
    </source>
</evidence>
<reference evidence="3" key="1">
    <citation type="submission" date="2017-02" db="UniProtKB">
        <authorList>
            <consortium name="WormBaseParasite"/>
        </authorList>
    </citation>
    <scope>IDENTIFICATION</scope>
</reference>
<evidence type="ECO:0000313" key="3">
    <source>
        <dbReference type="WBParaSite" id="BPAG_0001064201-mRNA-1"/>
    </source>
</evidence>
<reference evidence="1 2" key="2">
    <citation type="submission" date="2018-11" db="EMBL/GenBank/DDBJ databases">
        <authorList>
            <consortium name="Pathogen Informatics"/>
        </authorList>
    </citation>
    <scope>NUCLEOTIDE SEQUENCE [LARGE SCALE GENOMIC DNA]</scope>
</reference>
<keyword evidence="2" id="KW-1185">Reference proteome</keyword>
<proteinExistence type="predicted"/>